<evidence type="ECO:0000256" key="9">
    <source>
        <dbReference type="ARBA" id="ARBA00022777"/>
    </source>
</evidence>
<comment type="catalytic activity">
    <reaction evidence="14 15">
        <text>an alpha-Kdo-(2-&gt;6)-lipid IVA + ATP = a 4-O-phospho-alpha-Kdo-(2-&gt;6)-lipid IVA + ADP + H(+)</text>
        <dbReference type="Rhea" id="RHEA:74271"/>
        <dbReference type="ChEBI" id="CHEBI:15378"/>
        <dbReference type="ChEBI" id="CHEBI:30616"/>
        <dbReference type="ChEBI" id="CHEBI:176428"/>
        <dbReference type="ChEBI" id="CHEBI:193140"/>
        <dbReference type="ChEBI" id="CHEBI:456216"/>
        <dbReference type="EC" id="2.7.1.166"/>
    </reaction>
</comment>
<protein>
    <recommendedName>
        <fullName evidence="13 15">3-deoxy-D-manno-octulosonic acid kinase</fullName>
        <shortName evidence="15">Kdo kinase</shortName>
        <ecNumber evidence="4 15">2.7.1.166</ecNumber>
    </recommendedName>
</protein>
<evidence type="ECO:0000256" key="1">
    <source>
        <dbReference type="ARBA" id="ARBA00004515"/>
    </source>
</evidence>
<evidence type="ECO:0000256" key="8">
    <source>
        <dbReference type="ARBA" id="ARBA00022741"/>
    </source>
</evidence>
<evidence type="ECO:0000313" key="17">
    <source>
        <dbReference type="Proteomes" id="UP000292544"/>
    </source>
</evidence>
<sequence>MQHQQDGHHLVFWHSPLNPPPSREWFSANHWRSLDAISGESHGRGVTYFINFQSHCWVLRHYHRGGMIAHISDDQYFYSGLKNTRVWREFQLLQEMHQLGLPVPLPIAGHICRRGLFYRADLIIERIANASDLFQQLQQQALSANQWQQVGEIIGQFHAAGIYHADLNIHNILQDNQGRFFLIDFDRGEQRSPAHQWQNDNLMRLLRSCRKEANRVQKWHWQEDDWQLLMQGYRQSNPDFANE</sequence>
<keyword evidence="17" id="KW-1185">Reference proteome</keyword>
<organism evidence="16 17">
    <name type="scientific">Corallincola spongiicola</name>
    <dbReference type="NCBI Taxonomy" id="2520508"/>
    <lineage>
        <taxon>Bacteria</taxon>
        <taxon>Pseudomonadati</taxon>
        <taxon>Pseudomonadota</taxon>
        <taxon>Gammaproteobacteria</taxon>
        <taxon>Alteromonadales</taxon>
        <taxon>Psychromonadaceae</taxon>
        <taxon>Corallincola</taxon>
    </lineage>
</organism>
<dbReference type="RefSeq" id="WP_130566409.1">
    <property type="nucleotide sequence ID" value="NZ_SHLY01000002.1"/>
</dbReference>
<evidence type="ECO:0000256" key="11">
    <source>
        <dbReference type="ARBA" id="ARBA00022985"/>
    </source>
</evidence>
<keyword evidence="7 15" id="KW-0808">Transferase</keyword>
<dbReference type="Pfam" id="PF06293">
    <property type="entry name" value="Kdo"/>
    <property type="match status" value="1"/>
</dbReference>
<proteinExistence type="inferred from homology"/>
<keyword evidence="6 15" id="KW-0997">Cell inner membrane</keyword>
<evidence type="ECO:0000256" key="7">
    <source>
        <dbReference type="ARBA" id="ARBA00022679"/>
    </source>
</evidence>
<keyword evidence="12 15" id="KW-0472">Membrane</keyword>
<keyword evidence="9 15" id="KW-0418">Kinase</keyword>
<keyword evidence="8 15" id="KW-0547">Nucleotide-binding</keyword>
<evidence type="ECO:0000313" key="16">
    <source>
        <dbReference type="EMBL" id="TAA47249.1"/>
    </source>
</evidence>
<dbReference type="SUPFAM" id="SSF56112">
    <property type="entry name" value="Protein kinase-like (PK-like)"/>
    <property type="match status" value="1"/>
</dbReference>
<evidence type="ECO:0000256" key="15">
    <source>
        <dbReference type="HAMAP-Rule" id="MF_00521"/>
    </source>
</evidence>
<dbReference type="EC" id="2.7.1.166" evidence="4 15"/>
<comment type="pathway">
    <text evidence="2 15">Bacterial outer membrane biogenesis; LPS core biosynthesis.</text>
</comment>
<name>A0ABY1WRA4_9GAMM</name>
<dbReference type="GO" id="GO:0016301">
    <property type="term" value="F:kinase activity"/>
    <property type="evidence" value="ECO:0007669"/>
    <property type="project" value="UniProtKB-KW"/>
</dbReference>
<feature type="active site" evidence="15">
    <location>
        <position position="166"/>
    </location>
</feature>
<keyword evidence="11 15" id="KW-0448">Lipopolysaccharide biosynthesis</keyword>
<keyword evidence="5 15" id="KW-1003">Cell membrane</keyword>
<evidence type="ECO:0000256" key="10">
    <source>
        <dbReference type="ARBA" id="ARBA00022840"/>
    </source>
</evidence>
<evidence type="ECO:0000256" key="13">
    <source>
        <dbReference type="ARBA" id="ARBA00029511"/>
    </source>
</evidence>
<reference evidence="17" key="1">
    <citation type="submission" date="2019-02" db="EMBL/GenBank/DDBJ databases">
        <title>Draft genome sequence of Muricauda sp. 176CP4-71.</title>
        <authorList>
            <person name="Park J.-S."/>
        </authorList>
    </citation>
    <scope>NUCLEOTIDE SEQUENCE [LARGE SCALE GENOMIC DNA]</scope>
    <source>
        <strain evidence="17">176GS2-150</strain>
    </source>
</reference>
<dbReference type="Gene3D" id="1.10.510.10">
    <property type="entry name" value="Transferase(Phosphotransferase) domain 1"/>
    <property type="match status" value="1"/>
</dbReference>
<dbReference type="Proteomes" id="UP000292544">
    <property type="component" value="Unassembled WGS sequence"/>
</dbReference>
<evidence type="ECO:0000256" key="12">
    <source>
        <dbReference type="ARBA" id="ARBA00023136"/>
    </source>
</evidence>
<dbReference type="NCBIfam" id="NF002475">
    <property type="entry name" value="PRK01723.1"/>
    <property type="match status" value="1"/>
</dbReference>
<accession>A0ABY1WRA4</accession>
<dbReference type="EMBL" id="SHLY01000002">
    <property type="protein sequence ID" value="TAA47249.1"/>
    <property type="molecule type" value="Genomic_DNA"/>
</dbReference>
<dbReference type="InterPro" id="IPR011009">
    <property type="entry name" value="Kinase-like_dom_sf"/>
</dbReference>
<evidence type="ECO:0000256" key="6">
    <source>
        <dbReference type="ARBA" id="ARBA00022519"/>
    </source>
</evidence>
<evidence type="ECO:0000256" key="14">
    <source>
        <dbReference type="ARBA" id="ARBA00034417"/>
    </source>
</evidence>
<comment type="subcellular location">
    <subcellularLocation>
        <location evidence="1 15">Cell inner membrane</location>
        <topology evidence="1 15">Peripheral membrane protein</topology>
        <orientation evidence="1 15">Cytoplasmic side</orientation>
    </subcellularLocation>
</comment>
<comment type="caution">
    <text evidence="16">The sequence shown here is derived from an EMBL/GenBank/DDBJ whole genome shotgun (WGS) entry which is preliminary data.</text>
</comment>
<evidence type="ECO:0000256" key="5">
    <source>
        <dbReference type="ARBA" id="ARBA00022475"/>
    </source>
</evidence>
<gene>
    <name evidence="15" type="primary">kdkA</name>
    <name evidence="16" type="ORF">EXY25_08410</name>
</gene>
<comment type="similarity">
    <text evidence="3 15">Belongs to the protein kinase superfamily. KdkA/RfaP family.</text>
</comment>
<evidence type="ECO:0000256" key="2">
    <source>
        <dbReference type="ARBA" id="ARBA00004713"/>
    </source>
</evidence>
<evidence type="ECO:0000256" key="3">
    <source>
        <dbReference type="ARBA" id="ARBA00010327"/>
    </source>
</evidence>
<evidence type="ECO:0000256" key="4">
    <source>
        <dbReference type="ARBA" id="ARBA00011988"/>
    </source>
</evidence>
<dbReference type="HAMAP" id="MF_00521">
    <property type="entry name" value="KDO_kinase"/>
    <property type="match status" value="1"/>
</dbReference>
<dbReference type="InterPro" id="IPR022826">
    <property type="entry name" value="KDO_kinase"/>
</dbReference>
<keyword evidence="10 15" id="KW-0067">ATP-binding</keyword>
<comment type="function">
    <text evidence="15">Catalyzes the ATP-dependent phosphorylation of the 3-deoxy-D-manno-octulosonic acid (Kdo) residue in Kdo-lipid IV(A) at the 4-OH position.</text>
</comment>